<dbReference type="InterPro" id="IPR036770">
    <property type="entry name" value="Ankyrin_rpt-contain_sf"/>
</dbReference>
<accession>A0A9W9IFY2</accession>
<dbReference type="EMBL" id="JAPQKN010000001">
    <property type="protein sequence ID" value="KAJ5175559.1"/>
    <property type="molecule type" value="Genomic_DNA"/>
</dbReference>
<proteinExistence type="predicted"/>
<dbReference type="SUPFAM" id="SSF140860">
    <property type="entry name" value="Pseudo ankyrin repeat-like"/>
    <property type="match status" value="1"/>
</dbReference>
<sequence>MCHLNAPLKAIQIIQTPEQDDIVPLISDLIAMGMTVELQALLPKLKLPSPWGALTKEAAFCGKLEIFQLLWERLKRHNTQRSEQYYVISCACESIRGENIEVLEYLAPKVQIEPRYHLREGVDYMKLGANSESSLVFDIWKKKAGDFESHCLIYESLLGSLTESAKQERFADLLEENVTCGRLSRHQLSLALRRIASTTCAPSIARVLLKNGAVVDYKTKSTKGSELIRTPLLMAAGKNTKAGAELMKVLLLAGADPNASYRPKKDGGPKSVSMEIGAKSISKWLPFSWNELVEWTAAERSNNLQAKGTRPIDS</sequence>
<evidence type="ECO:0000313" key="1">
    <source>
        <dbReference type="EMBL" id="KAJ5175559.1"/>
    </source>
</evidence>
<name>A0A9W9IFY2_9EURO</name>
<dbReference type="GeneID" id="81422737"/>
<organism evidence="1 2">
    <name type="scientific">Penicillium canariense</name>
    <dbReference type="NCBI Taxonomy" id="189055"/>
    <lineage>
        <taxon>Eukaryota</taxon>
        <taxon>Fungi</taxon>
        <taxon>Dikarya</taxon>
        <taxon>Ascomycota</taxon>
        <taxon>Pezizomycotina</taxon>
        <taxon>Eurotiomycetes</taxon>
        <taxon>Eurotiomycetidae</taxon>
        <taxon>Eurotiales</taxon>
        <taxon>Aspergillaceae</taxon>
        <taxon>Penicillium</taxon>
    </lineage>
</organism>
<dbReference type="OrthoDB" id="4364912at2759"/>
<reference evidence="1" key="1">
    <citation type="submission" date="2022-11" db="EMBL/GenBank/DDBJ databases">
        <authorList>
            <person name="Petersen C."/>
        </authorList>
    </citation>
    <scope>NUCLEOTIDE SEQUENCE</scope>
    <source>
        <strain evidence="1">IBT 26290</strain>
    </source>
</reference>
<dbReference type="Gene3D" id="1.25.40.20">
    <property type="entry name" value="Ankyrin repeat-containing domain"/>
    <property type="match status" value="1"/>
</dbReference>
<protein>
    <submittedName>
        <fullName evidence="1">Uncharacterized protein</fullName>
    </submittedName>
</protein>
<evidence type="ECO:0000313" key="2">
    <source>
        <dbReference type="Proteomes" id="UP001149163"/>
    </source>
</evidence>
<dbReference type="RefSeq" id="XP_056547167.1">
    <property type="nucleotide sequence ID" value="XM_056683561.1"/>
</dbReference>
<dbReference type="Proteomes" id="UP001149163">
    <property type="component" value="Unassembled WGS sequence"/>
</dbReference>
<gene>
    <name evidence="1" type="ORF">N7482_001436</name>
</gene>
<reference evidence="1" key="2">
    <citation type="journal article" date="2023" name="IMA Fungus">
        <title>Comparative genomic study of the Penicillium genus elucidates a diverse pangenome and 15 lateral gene transfer events.</title>
        <authorList>
            <person name="Petersen C."/>
            <person name="Sorensen T."/>
            <person name="Nielsen M.R."/>
            <person name="Sondergaard T.E."/>
            <person name="Sorensen J.L."/>
            <person name="Fitzpatrick D.A."/>
            <person name="Frisvad J.C."/>
            <person name="Nielsen K.L."/>
        </authorList>
    </citation>
    <scope>NUCLEOTIDE SEQUENCE</scope>
    <source>
        <strain evidence="1">IBT 26290</strain>
    </source>
</reference>
<keyword evidence="2" id="KW-1185">Reference proteome</keyword>
<dbReference type="AlphaFoldDB" id="A0A9W9IFY2"/>
<dbReference type="Pfam" id="PF00023">
    <property type="entry name" value="Ank"/>
    <property type="match status" value="1"/>
</dbReference>
<comment type="caution">
    <text evidence="1">The sequence shown here is derived from an EMBL/GenBank/DDBJ whole genome shotgun (WGS) entry which is preliminary data.</text>
</comment>
<dbReference type="InterPro" id="IPR002110">
    <property type="entry name" value="Ankyrin_rpt"/>
</dbReference>